<keyword evidence="12" id="KW-0813">Transport</keyword>
<comment type="caution">
    <text evidence="13">The sequence shown here is derived from an EMBL/GenBank/DDBJ whole genome shotgun (WGS) entry which is preliminary data.</text>
</comment>
<dbReference type="HAMAP" id="MF_00454">
    <property type="entry name" value="FluC"/>
    <property type="match status" value="1"/>
</dbReference>
<feature type="binding site" evidence="12">
    <location>
        <position position="76"/>
    </location>
    <ligand>
        <name>Na(+)</name>
        <dbReference type="ChEBI" id="CHEBI:29101"/>
        <note>structural</note>
    </ligand>
</feature>
<evidence type="ECO:0000313" key="13">
    <source>
        <dbReference type="EMBL" id="RZO27143.1"/>
    </source>
</evidence>
<proteinExistence type="inferred from homology"/>
<evidence type="ECO:0000256" key="3">
    <source>
        <dbReference type="ARBA" id="ARBA00022519"/>
    </source>
</evidence>
<name>A0A520N145_9GAMM</name>
<keyword evidence="5 12" id="KW-1133">Transmembrane helix</keyword>
<protein>
    <recommendedName>
        <fullName evidence="12">Fluoride-specific ion channel FluC</fullName>
    </recommendedName>
</protein>
<gene>
    <name evidence="12" type="primary">fluC</name>
    <name evidence="12" type="synonym">crcB</name>
    <name evidence="13" type="ORF">EVA93_03335</name>
</gene>
<evidence type="ECO:0000313" key="14">
    <source>
        <dbReference type="Proteomes" id="UP000318710"/>
    </source>
</evidence>
<dbReference type="AlphaFoldDB" id="A0A520N145"/>
<sequence>MISNILFVGFGGALGAISRFGINEIMERHLINSSSYSVLLVNVIGCFLIGFIIGTSMPEKNTMYYFFIIGFLGSFTTMSALTYQTIMIANTNLIHAVSYIMFTVVMTIAATYIGTIIAK</sequence>
<feature type="transmembrane region" description="Helical" evidence="12">
    <location>
        <begin position="63"/>
        <end position="81"/>
    </location>
</feature>
<dbReference type="GO" id="GO:0140114">
    <property type="term" value="P:cellular detoxification of fluoride"/>
    <property type="evidence" value="ECO:0007669"/>
    <property type="project" value="UniProtKB-UniRule"/>
</dbReference>
<dbReference type="GO" id="GO:0005886">
    <property type="term" value="C:plasma membrane"/>
    <property type="evidence" value="ECO:0007669"/>
    <property type="project" value="UniProtKB-SubCell"/>
</dbReference>
<dbReference type="InterPro" id="IPR003691">
    <property type="entry name" value="FluC"/>
</dbReference>
<evidence type="ECO:0000256" key="8">
    <source>
        <dbReference type="ARBA" id="ARBA00023136"/>
    </source>
</evidence>
<evidence type="ECO:0000256" key="6">
    <source>
        <dbReference type="ARBA" id="ARBA00023053"/>
    </source>
</evidence>
<keyword evidence="4 12" id="KW-0812">Transmembrane</keyword>
<evidence type="ECO:0000256" key="12">
    <source>
        <dbReference type="HAMAP-Rule" id="MF_00454"/>
    </source>
</evidence>
<evidence type="ECO:0000256" key="5">
    <source>
        <dbReference type="ARBA" id="ARBA00022989"/>
    </source>
</evidence>
<keyword evidence="2 12" id="KW-1003">Cell membrane</keyword>
<comment type="function">
    <text evidence="12">Fluoride-specific ion channel. Important for reducing fluoride concentration in the cell, thus reducing its toxicity.</text>
</comment>
<comment type="subcellular location">
    <subcellularLocation>
        <location evidence="1 12">Cell membrane</location>
        <topology evidence="1 12">Multi-pass membrane protein</topology>
    </subcellularLocation>
</comment>
<evidence type="ECO:0000256" key="11">
    <source>
        <dbReference type="ARBA" id="ARBA00035585"/>
    </source>
</evidence>
<evidence type="ECO:0000256" key="4">
    <source>
        <dbReference type="ARBA" id="ARBA00022692"/>
    </source>
</evidence>
<accession>A0A520N145</accession>
<keyword evidence="9 12" id="KW-0407">Ion channel</keyword>
<feature type="transmembrane region" description="Helical" evidence="12">
    <location>
        <begin position="93"/>
        <end position="118"/>
    </location>
</feature>
<keyword evidence="3" id="KW-0997">Cell inner membrane</keyword>
<dbReference type="GO" id="GO:0046872">
    <property type="term" value="F:metal ion binding"/>
    <property type="evidence" value="ECO:0007669"/>
    <property type="project" value="UniProtKB-KW"/>
</dbReference>
<dbReference type="Pfam" id="PF02537">
    <property type="entry name" value="CRCB"/>
    <property type="match status" value="1"/>
</dbReference>
<evidence type="ECO:0000256" key="2">
    <source>
        <dbReference type="ARBA" id="ARBA00022475"/>
    </source>
</evidence>
<evidence type="ECO:0000256" key="7">
    <source>
        <dbReference type="ARBA" id="ARBA00023065"/>
    </source>
</evidence>
<evidence type="ECO:0000256" key="9">
    <source>
        <dbReference type="ARBA" id="ARBA00023303"/>
    </source>
</evidence>
<evidence type="ECO:0000256" key="1">
    <source>
        <dbReference type="ARBA" id="ARBA00004651"/>
    </source>
</evidence>
<feature type="transmembrane region" description="Helical" evidence="12">
    <location>
        <begin position="6"/>
        <end position="22"/>
    </location>
</feature>
<reference evidence="13 14" key="1">
    <citation type="submission" date="2019-02" db="EMBL/GenBank/DDBJ databases">
        <title>Prokaryotic population dynamics and viral predation in marine succession experiment using metagenomics: the confinement effect.</title>
        <authorList>
            <person name="Haro-Moreno J.M."/>
            <person name="Rodriguez-Valera F."/>
            <person name="Lopez-Perez M."/>
        </authorList>
    </citation>
    <scope>NUCLEOTIDE SEQUENCE [LARGE SCALE GENOMIC DNA]</scope>
    <source>
        <strain evidence="13">MED-G160</strain>
    </source>
</reference>
<comment type="activity regulation">
    <text evidence="12">Na(+) is not transported, but it plays an essential structural role and its presence is essential for fluoride channel function.</text>
</comment>
<keyword evidence="8 12" id="KW-0472">Membrane</keyword>
<dbReference type="Proteomes" id="UP000318710">
    <property type="component" value="Unassembled WGS sequence"/>
</dbReference>
<feature type="transmembrane region" description="Helical" evidence="12">
    <location>
        <begin position="34"/>
        <end position="57"/>
    </location>
</feature>
<organism evidence="13 14">
    <name type="scientific">SAR86 cluster bacterium</name>
    <dbReference type="NCBI Taxonomy" id="2030880"/>
    <lineage>
        <taxon>Bacteria</taxon>
        <taxon>Pseudomonadati</taxon>
        <taxon>Pseudomonadota</taxon>
        <taxon>Gammaproteobacteria</taxon>
        <taxon>SAR86 cluster</taxon>
    </lineage>
</organism>
<evidence type="ECO:0000256" key="10">
    <source>
        <dbReference type="ARBA" id="ARBA00035120"/>
    </source>
</evidence>
<keyword evidence="7 12" id="KW-0406">Ion transport</keyword>
<comment type="catalytic activity">
    <reaction evidence="11">
        <text>fluoride(in) = fluoride(out)</text>
        <dbReference type="Rhea" id="RHEA:76159"/>
        <dbReference type="ChEBI" id="CHEBI:17051"/>
    </reaction>
    <physiologicalReaction direction="left-to-right" evidence="11">
        <dbReference type="Rhea" id="RHEA:76160"/>
    </physiologicalReaction>
</comment>
<feature type="binding site" evidence="12">
    <location>
        <position position="73"/>
    </location>
    <ligand>
        <name>Na(+)</name>
        <dbReference type="ChEBI" id="CHEBI:29101"/>
        <note>structural</note>
    </ligand>
</feature>
<comment type="similarity">
    <text evidence="10 12">Belongs to the fluoride channel Fluc/FEX (TC 1.A.43) family.</text>
</comment>
<keyword evidence="12" id="KW-0479">Metal-binding</keyword>
<dbReference type="EMBL" id="SHBF01000018">
    <property type="protein sequence ID" value="RZO27143.1"/>
    <property type="molecule type" value="Genomic_DNA"/>
</dbReference>
<keyword evidence="6 12" id="KW-0915">Sodium</keyword>
<dbReference type="GO" id="GO:0062054">
    <property type="term" value="F:fluoride channel activity"/>
    <property type="evidence" value="ECO:0007669"/>
    <property type="project" value="UniProtKB-UniRule"/>
</dbReference>